<organism evidence="2 3">
    <name type="scientific">Capnocytophaga canimorsus (strain 5)</name>
    <dbReference type="NCBI Taxonomy" id="860228"/>
    <lineage>
        <taxon>Bacteria</taxon>
        <taxon>Pseudomonadati</taxon>
        <taxon>Bacteroidota</taxon>
        <taxon>Flavobacteriia</taxon>
        <taxon>Flavobacteriales</taxon>
        <taxon>Flavobacteriaceae</taxon>
        <taxon>Capnocytophaga</taxon>
    </lineage>
</organism>
<dbReference type="SUPFAM" id="SSF52540">
    <property type="entry name" value="P-loop containing nucleoside triphosphate hydrolases"/>
    <property type="match status" value="1"/>
</dbReference>
<dbReference type="Proteomes" id="UP000008895">
    <property type="component" value="Chromosome"/>
</dbReference>
<dbReference type="AlphaFoldDB" id="F9YVL4"/>
<dbReference type="KEGG" id="ccm:Ccan_23330"/>
<dbReference type="Gene3D" id="3.40.50.300">
    <property type="entry name" value="P-loop containing nucleotide triphosphate hydrolases"/>
    <property type="match status" value="1"/>
</dbReference>
<dbReference type="InterPro" id="IPR022602">
    <property type="entry name" value="DUF2813"/>
</dbReference>
<dbReference type="OrthoDB" id="1098190at2"/>
<accession>F9YVL4</accession>
<reference evidence="2 3" key="1">
    <citation type="journal article" date="2011" name="J. Bacteriol.">
        <title>Complete genome sequence of the dog commensal and human pathogen Capnocytophaga canimorsus strain 5.</title>
        <authorList>
            <person name="Manfredi P."/>
            <person name="Pagni M."/>
            <person name="Cornelis G.R."/>
        </authorList>
    </citation>
    <scope>NUCLEOTIDE SEQUENCE [LARGE SCALE GENOMIC DNA]</scope>
    <source>
        <strain evidence="3">5</strain>
    </source>
</reference>
<dbReference type="PANTHER" id="PTHR43581:SF4">
    <property type="entry name" value="ATP_GTP PHOSPHATASE"/>
    <property type="match status" value="1"/>
</dbReference>
<dbReference type="Pfam" id="PF11398">
    <property type="entry name" value="DUF2813"/>
    <property type="match status" value="1"/>
</dbReference>
<feature type="domain" description="Endonuclease GajA/Old nuclease/RecF-like AAA" evidence="1">
    <location>
        <begin position="164"/>
        <end position="297"/>
    </location>
</feature>
<dbReference type="STRING" id="860228.Ccan_23330"/>
<gene>
    <name evidence="2" type="ordered locus">Ccan_23330</name>
</gene>
<dbReference type="InterPro" id="IPR051396">
    <property type="entry name" value="Bact_Antivir_Def_Nuclease"/>
</dbReference>
<dbReference type="EMBL" id="CP002113">
    <property type="protein sequence ID" value="AEK24448.1"/>
    <property type="molecule type" value="Genomic_DNA"/>
</dbReference>
<dbReference type="InterPro" id="IPR027417">
    <property type="entry name" value="P-loop_NTPase"/>
</dbReference>
<protein>
    <recommendedName>
        <fullName evidence="1">Endonuclease GajA/Old nuclease/RecF-like AAA domain-containing protein</fullName>
    </recommendedName>
</protein>
<name>F9YVL4_CAPCC</name>
<proteinExistence type="predicted"/>
<dbReference type="InterPro" id="IPR041685">
    <property type="entry name" value="AAA_GajA/Old/RecF-like"/>
</dbReference>
<dbReference type="GO" id="GO:0005524">
    <property type="term" value="F:ATP binding"/>
    <property type="evidence" value="ECO:0007669"/>
    <property type="project" value="InterPro"/>
</dbReference>
<dbReference type="PANTHER" id="PTHR43581">
    <property type="entry name" value="ATP/GTP PHOSPHATASE"/>
    <property type="match status" value="1"/>
</dbReference>
<evidence type="ECO:0000313" key="2">
    <source>
        <dbReference type="EMBL" id="AEK24448.1"/>
    </source>
</evidence>
<sequence length="383" mass="44933">MNEYLELKDFGPIKALNLEIKPLMVFIGESGSGKSAILKLMSLIRWVHKQNNLHTFFEKEFELREEYFQELLANSEILEFFNEKTQFNFTIDGAKYQYKEQKFIFDKVEKQKITFDKIAFLSESRILLPNVLGRQLNYNAIFPFFLEDTLYNFDKAREKLKKGNEFKLSSTEQYLKQNSENQFFVKGNNFEIRLENASSGTKTAFSLELIVDYFTQKYDYKEILDNALRRFRFGTFSTGIDIHRPKNLSIFVEEPELSLFPSAQRRLINRLIKDCFVENRHINCTTRLAFATHSPYILASLNNLLLAGELASLKPERKGDIDEVVSDRYWLTMKQIGVYFIQDGILKSAMDEEEKMIDGNFLDAISEEISEEFSKLLDIQYEN</sequence>
<evidence type="ECO:0000313" key="3">
    <source>
        <dbReference type="Proteomes" id="UP000008895"/>
    </source>
</evidence>
<dbReference type="eggNOG" id="COG0497">
    <property type="taxonomic scope" value="Bacteria"/>
</dbReference>
<dbReference type="GO" id="GO:0016887">
    <property type="term" value="F:ATP hydrolysis activity"/>
    <property type="evidence" value="ECO:0007669"/>
    <property type="project" value="InterPro"/>
</dbReference>
<dbReference type="Pfam" id="PF13175">
    <property type="entry name" value="AAA_15"/>
    <property type="match status" value="1"/>
</dbReference>
<dbReference type="RefSeq" id="WP_013998425.1">
    <property type="nucleotide sequence ID" value="NC_015846.1"/>
</dbReference>
<dbReference type="HOGENOM" id="CLU_053347_0_0_10"/>
<evidence type="ECO:0000259" key="1">
    <source>
        <dbReference type="Pfam" id="PF13175"/>
    </source>
</evidence>
<keyword evidence="3" id="KW-1185">Reference proteome</keyword>